<dbReference type="GO" id="GO:0005737">
    <property type="term" value="C:cytoplasm"/>
    <property type="evidence" value="ECO:0007669"/>
    <property type="project" value="UniProtKB-SubCell"/>
</dbReference>
<evidence type="ECO:0000256" key="2">
    <source>
        <dbReference type="ARBA" id="ARBA00001974"/>
    </source>
</evidence>
<comment type="catalytic activity">
    <reaction evidence="1">
        <text>coproporphyrinogen III + 3 O2 = coproporphyrin III + 3 H2O2</text>
        <dbReference type="Rhea" id="RHEA:43436"/>
        <dbReference type="ChEBI" id="CHEBI:15379"/>
        <dbReference type="ChEBI" id="CHEBI:16240"/>
        <dbReference type="ChEBI" id="CHEBI:57309"/>
        <dbReference type="ChEBI" id="CHEBI:131725"/>
        <dbReference type="EC" id="1.3.3.15"/>
    </reaction>
    <physiologicalReaction direction="left-to-right" evidence="1">
        <dbReference type="Rhea" id="RHEA:43437"/>
    </physiologicalReaction>
</comment>
<protein>
    <recommendedName>
        <fullName evidence="7 12">Coproporphyrinogen III oxidase</fullName>
        <ecNumber evidence="6 12">1.3.3.15</ecNumber>
    </recommendedName>
</protein>
<keyword evidence="10 12" id="KW-0560">Oxidoreductase</keyword>
<comment type="subcellular location">
    <subcellularLocation>
        <location evidence="12">Cytoplasm</location>
    </subcellularLocation>
</comment>
<keyword evidence="11 12" id="KW-0350">Heme biosynthesis</keyword>
<reference evidence="14 15" key="1">
    <citation type="submission" date="2018-02" db="EMBL/GenBank/DDBJ databases">
        <title>Draft genome sequence of Mycobacterium virginiense isolated from mud of a swine farm in Japan.</title>
        <authorList>
            <person name="Ohya K."/>
        </authorList>
    </citation>
    <scope>NUCLEOTIDE SEQUENCE [LARGE SCALE GENOMIC DNA]</scope>
    <source>
        <strain evidence="14 15">GF75</strain>
    </source>
</reference>
<feature type="domain" description="Amine oxidase" evidence="13">
    <location>
        <begin position="13"/>
        <end position="448"/>
    </location>
</feature>
<evidence type="ECO:0000256" key="8">
    <source>
        <dbReference type="ARBA" id="ARBA00022630"/>
    </source>
</evidence>
<evidence type="ECO:0000256" key="3">
    <source>
        <dbReference type="ARBA" id="ARBA00002185"/>
    </source>
</evidence>
<keyword evidence="12" id="KW-0963">Cytoplasm</keyword>
<dbReference type="EC" id="1.3.3.15" evidence="6 12"/>
<dbReference type="AlphaFoldDB" id="A0A9X7IJA0"/>
<dbReference type="PANTHER" id="PTHR42923:SF3">
    <property type="entry name" value="PROTOPORPHYRINOGEN OXIDASE"/>
    <property type="match status" value="1"/>
</dbReference>
<dbReference type="RefSeq" id="WP_105295798.1">
    <property type="nucleotide sequence ID" value="NZ_CP092430.2"/>
</dbReference>
<dbReference type="NCBIfam" id="NF008841">
    <property type="entry name" value="PRK11883.1-1"/>
    <property type="match status" value="1"/>
</dbReference>
<dbReference type="InterPro" id="IPR002937">
    <property type="entry name" value="Amino_oxidase"/>
</dbReference>
<dbReference type="SUPFAM" id="SSF54373">
    <property type="entry name" value="FAD-linked reductases, C-terminal domain"/>
    <property type="match status" value="1"/>
</dbReference>
<evidence type="ECO:0000256" key="10">
    <source>
        <dbReference type="ARBA" id="ARBA00023002"/>
    </source>
</evidence>
<keyword evidence="9 12" id="KW-0274">FAD</keyword>
<dbReference type="Proteomes" id="UP000237911">
    <property type="component" value="Unassembled WGS sequence"/>
</dbReference>
<dbReference type="GO" id="GO:0006783">
    <property type="term" value="P:heme biosynthetic process"/>
    <property type="evidence" value="ECO:0007669"/>
    <property type="project" value="UniProtKB-UniRule"/>
</dbReference>
<dbReference type="EMBL" id="PUEV01000109">
    <property type="protein sequence ID" value="PQM50161.1"/>
    <property type="molecule type" value="Genomic_DNA"/>
</dbReference>
<dbReference type="Gene3D" id="1.10.3110.10">
    <property type="entry name" value="protoporphyrinogen ix oxidase, domain 3"/>
    <property type="match status" value="1"/>
</dbReference>
<name>A0A9X7IJA0_9MYCO</name>
<evidence type="ECO:0000256" key="9">
    <source>
        <dbReference type="ARBA" id="ARBA00022827"/>
    </source>
</evidence>
<evidence type="ECO:0000259" key="13">
    <source>
        <dbReference type="Pfam" id="PF01593"/>
    </source>
</evidence>
<dbReference type="Pfam" id="PF01593">
    <property type="entry name" value="Amino_oxidase"/>
    <property type="match status" value="1"/>
</dbReference>
<evidence type="ECO:0000256" key="6">
    <source>
        <dbReference type="ARBA" id="ARBA00012402"/>
    </source>
</evidence>
<dbReference type="NCBIfam" id="TIGR00562">
    <property type="entry name" value="proto_IX_ox"/>
    <property type="match status" value="1"/>
</dbReference>
<keyword evidence="15" id="KW-1185">Reference proteome</keyword>
<sequence>MVTTSYCVVGGGISGLAAAHRLRATLGDAVDITIFDPADRLGGLLRTETLGGIGVDVGAEAFIARRPEVPALLAELGLADRQRGTTGVRPLLYSRRLLHRLPPDTLSGIPSSPESMAGLVDNETLARIAGEPSRPLAFEPGSDPALGALVADRFGDQVVACSVDPLIGGVYAGSAATVGLRSAVPGLATVLDEGASSLTEAVRRALPTTTGVPVFGAITGGYQVLVNALVRSARLRWVQSAVTQIDPAGDGWLLRDASGGHHRADRVVVAVPAPVLARLATGFAPRAAAAASRIGNASSVVVAMAVPAGAAFPNNSGVLVATGERLHAKAITLTSRKWGDRGYGGRVEVLRLSFGRFGDPRTSAADAELVAWSVQDLEAVFGLSVDPIDVRVQRWPAAMPQYRSGHAALVTGLRAALPPTVAVAGNYLDGIGVPACIAAADRAVAAVISATPAP</sequence>
<evidence type="ECO:0000256" key="12">
    <source>
        <dbReference type="RuleBase" id="RU364052"/>
    </source>
</evidence>
<dbReference type="InterPro" id="IPR050464">
    <property type="entry name" value="Zeta_carotene_desat/Oxidored"/>
</dbReference>
<evidence type="ECO:0000256" key="7">
    <source>
        <dbReference type="ARBA" id="ARBA00019046"/>
    </source>
</evidence>
<evidence type="ECO:0000256" key="11">
    <source>
        <dbReference type="ARBA" id="ARBA00023133"/>
    </source>
</evidence>
<comment type="pathway">
    <text evidence="4 12">Porphyrin-containing compound metabolism; protoheme biosynthesis.</text>
</comment>
<evidence type="ECO:0000313" key="14">
    <source>
        <dbReference type="EMBL" id="PQM50161.1"/>
    </source>
</evidence>
<dbReference type="GO" id="GO:0004729">
    <property type="term" value="F:oxygen-dependent protoporphyrinogen oxidase activity"/>
    <property type="evidence" value="ECO:0007669"/>
    <property type="project" value="UniProtKB-UniRule"/>
</dbReference>
<evidence type="ECO:0000256" key="5">
    <source>
        <dbReference type="ARBA" id="ARBA00008310"/>
    </source>
</evidence>
<organism evidence="14 15">
    <name type="scientific">Mycolicibacter virginiensis</name>
    <dbReference type="NCBI Taxonomy" id="1795032"/>
    <lineage>
        <taxon>Bacteria</taxon>
        <taxon>Bacillati</taxon>
        <taxon>Actinomycetota</taxon>
        <taxon>Actinomycetes</taxon>
        <taxon>Mycobacteriales</taxon>
        <taxon>Mycobacteriaceae</taxon>
        <taxon>Mycolicibacter</taxon>
    </lineage>
</organism>
<evidence type="ECO:0000313" key="15">
    <source>
        <dbReference type="Proteomes" id="UP000237911"/>
    </source>
</evidence>
<evidence type="ECO:0000256" key="1">
    <source>
        <dbReference type="ARBA" id="ARBA00001755"/>
    </source>
</evidence>
<comment type="function">
    <text evidence="3 12">Involved in coproporphyrin-dependent heme b biosynthesis. Catalyzes the oxidation of coproporphyrinogen III to coproporphyrin III.</text>
</comment>
<dbReference type="Gene3D" id="3.50.50.60">
    <property type="entry name" value="FAD/NAD(P)-binding domain"/>
    <property type="match status" value="1"/>
</dbReference>
<proteinExistence type="inferred from homology"/>
<evidence type="ECO:0000256" key="4">
    <source>
        <dbReference type="ARBA" id="ARBA00004744"/>
    </source>
</evidence>
<comment type="caution">
    <text evidence="14">The sequence shown here is derived from an EMBL/GenBank/DDBJ whole genome shotgun (WGS) entry which is preliminary data.</text>
</comment>
<dbReference type="InterPro" id="IPR036188">
    <property type="entry name" value="FAD/NAD-bd_sf"/>
</dbReference>
<dbReference type="InterPro" id="IPR004572">
    <property type="entry name" value="Protoporphyrinogen_oxidase"/>
</dbReference>
<comment type="cofactor">
    <cofactor evidence="2 12">
        <name>FAD</name>
        <dbReference type="ChEBI" id="CHEBI:57692"/>
    </cofactor>
</comment>
<dbReference type="SUPFAM" id="SSF51905">
    <property type="entry name" value="FAD/NAD(P)-binding domain"/>
    <property type="match status" value="1"/>
</dbReference>
<dbReference type="Gene3D" id="3.90.660.20">
    <property type="entry name" value="Protoporphyrinogen oxidase, mitochondrial, domain 2"/>
    <property type="match status" value="1"/>
</dbReference>
<gene>
    <name evidence="14" type="ORF">C5U48_21815</name>
</gene>
<accession>A0A9X7IJA0</accession>
<comment type="similarity">
    <text evidence="5 12">Belongs to the protoporphyrinogen/coproporphyrinogen oxidase family. Coproporphyrinogen III oxidase subfamily.</text>
</comment>
<keyword evidence="8 12" id="KW-0285">Flavoprotein</keyword>
<dbReference type="PANTHER" id="PTHR42923">
    <property type="entry name" value="PROTOPORPHYRINOGEN OXIDASE"/>
    <property type="match status" value="1"/>
</dbReference>